<dbReference type="GeneID" id="54998097"/>
<proteinExistence type="predicted"/>
<feature type="transmembrane region" description="Helical" evidence="1">
    <location>
        <begin position="101"/>
        <end position="130"/>
    </location>
</feature>
<dbReference type="InterPro" id="IPR019396">
    <property type="entry name" value="TM_Fragile-X-F-assoc"/>
</dbReference>
<accession>A0A345MIW3</accession>
<evidence type="ECO:0000313" key="3">
    <source>
        <dbReference type="Proteomes" id="UP000257597"/>
    </source>
</evidence>
<reference evidence="3" key="1">
    <citation type="submission" date="2018-07" db="EMBL/GenBank/DDBJ databases">
        <authorList>
            <person name="Quirk P.G."/>
            <person name="Krulwich T.A."/>
        </authorList>
    </citation>
    <scope>NUCLEOTIDE SEQUENCE [LARGE SCALE GENOMIC DNA]</scope>
</reference>
<feature type="transmembrane region" description="Helical" evidence="1">
    <location>
        <begin position="72"/>
        <end position="89"/>
    </location>
</feature>
<gene>
    <name evidence="2" type="primary">107</name>
    <name evidence="2" type="ORF">SEA_DAREDEVIL_107</name>
</gene>
<evidence type="ECO:0000313" key="2">
    <source>
        <dbReference type="EMBL" id="AXH70494.1"/>
    </source>
</evidence>
<keyword evidence="1" id="KW-0472">Membrane</keyword>
<feature type="transmembrane region" description="Helical" evidence="1">
    <location>
        <begin position="30"/>
        <end position="51"/>
    </location>
</feature>
<keyword evidence="3" id="KW-1185">Reference proteome</keyword>
<protein>
    <submittedName>
        <fullName evidence="2">Uncharacterized protein</fullName>
    </submittedName>
</protein>
<evidence type="ECO:0000256" key="1">
    <source>
        <dbReference type="SAM" id="Phobius"/>
    </source>
</evidence>
<dbReference type="KEGG" id="vg:54998097"/>
<dbReference type="RefSeq" id="YP_009807221.1">
    <property type="nucleotide sequence ID" value="NC_048021.1"/>
</dbReference>
<name>A0A345MIW3_9CAUD</name>
<dbReference type="Pfam" id="PF10269">
    <property type="entry name" value="Tmemb_185A"/>
    <property type="match status" value="1"/>
</dbReference>
<sequence length="138" mass="14125">MFIRNLIARGAAIAAGAALGGKLFGTVDAPWSAVITVIASAVALSFVMFWINEAKAGGSAMTSSSSGSQSGGLGLASVLTVIFVVLKLTDNIDWSWIWVLSPIWISVAILLLILIVGGVIVVGIAAAGALKSSRKGRR</sequence>
<organism evidence="2 3">
    <name type="scientific">Gordonia phage Daredevil</name>
    <dbReference type="NCBI Taxonomy" id="2283286"/>
    <lineage>
        <taxon>Viruses</taxon>
        <taxon>Duplodnaviria</taxon>
        <taxon>Heunggongvirae</taxon>
        <taxon>Uroviricota</taxon>
        <taxon>Caudoviricetes</taxon>
        <taxon>Daredevilvirus</taxon>
        <taxon>Daredevilvirus daredevil</taxon>
    </lineage>
</organism>
<dbReference type="Proteomes" id="UP000257597">
    <property type="component" value="Segment"/>
</dbReference>
<keyword evidence="1" id="KW-1133">Transmembrane helix</keyword>
<keyword evidence="1" id="KW-0812">Transmembrane</keyword>
<dbReference type="EMBL" id="MH590603">
    <property type="protein sequence ID" value="AXH70494.1"/>
    <property type="molecule type" value="Genomic_DNA"/>
</dbReference>